<comment type="cofactor">
    <cofactor evidence="1">
        <name>pantetheine 4'-phosphate</name>
        <dbReference type="ChEBI" id="CHEBI:47942"/>
    </cofactor>
</comment>
<dbReference type="InterPro" id="IPR025110">
    <property type="entry name" value="AMP-bd_C"/>
</dbReference>
<dbReference type="InterPro" id="IPR009081">
    <property type="entry name" value="PP-bd_ACP"/>
</dbReference>
<dbReference type="FunFam" id="2.30.38.10:FF:000001">
    <property type="entry name" value="Non-ribosomal peptide synthetase PvdI"/>
    <property type="match status" value="3"/>
</dbReference>
<dbReference type="Pfam" id="PF00550">
    <property type="entry name" value="PP-binding"/>
    <property type="match status" value="3"/>
</dbReference>
<dbReference type="Gene3D" id="2.30.38.10">
    <property type="entry name" value="Luciferase, Domain 3"/>
    <property type="match status" value="2"/>
</dbReference>
<dbReference type="PROSITE" id="PS50075">
    <property type="entry name" value="CARRIER"/>
    <property type="match status" value="3"/>
</dbReference>
<dbReference type="SMART" id="SM00823">
    <property type="entry name" value="PKS_PP"/>
    <property type="match status" value="3"/>
</dbReference>
<dbReference type="FunFam" id="1.10.1200.10:FF:000016">
    <property type="entry name" value="Non-ribosomal peptide synthase"/>
    <property type="match status" value="1"/>
</dbReference>
<reference evidence="7" key="1">
    <citation type="submission" date="2019-02" db="EMBL/GenBank/DDBJ databases">
        <authorList>
            <person name="Gruber-Vodicka R. H."/>
            <person name="Seah K. B. B."/>
        </authorList>
    </citation>
    <scope>NUCLEOTIDE SEQUENCE</scope>
    <source>
        <strain evidence="7">BECK_BZ106</strain>
    </source>
</reference>
<dbReference type="CDD" id="cd17643">
    <property type="entry name" value="A_NRPS_Cytc1-like"/>
    <property type="match status" value="1"/>
</dbReference>
<feature type="domain" description="Carrier" evidence="6">
    <location>
        <begin position="3223"/>
        <end position="3298"/>
    </location>
</feature>
<dbReference type="FunFam" id="3.40.50.12780:FF:000012">
    <property type="entry name" value="Non-ribosomal peptide synthetase"/>
    <property type="match status" value="3"/>
</dbReference>
<dbReference type="CDD" id="cd05930">
    <property type="entry name" value="A_NRPS"/>
    <property type="match status" value="2"/>
</dbReference>
<keyword evidence="2" id="KW-0596">Phosphopantetheine</keyword>
<dbReference type="InterPro" id="IPR036736">
    <property type="entry name" value="ACP-like_sf"/>
</dbReference>
<dbReference type="Gene3D" id="3.40.50.12780">
    <property type="entry name" value="N-terminal domain of ligase-like"/>
    <property type="match status" value="1"/>
</dbReference>
<dbReference type="PANTHER" id="PTHR45527">
    <property type="entry name" value="NONRIBOSOMAL PEPTIDE SYNTHETASE"/>
    <property type="match status" value="1"/>
</dbReference>
<dbReference type="SUPFAM" id="SSF52777">
    <property type="entry name" value="CoA-dependent acyltransferases"/>
    <property type="match status" value="6"/>
</dbReference>
<dbReference type="Gene3D" id="3.30.559.10">
    <property type="entry name" value="Chloramphenicol acetyltransferase-like domain"/>
    <property type="match status" value="3"/>
</dbReference>
<dbReference type="InterPro" id="IPR001031">
    <property type="entry name" value="Thioesterase"/>
</dbReference>
<dbReference type="NCBIfam" id="NF003417">
    <property type="entry name" value="PRK04813.1"/>
    <property type="match status" value="3"/>
</dbReference>
<dbReference type="Gene3D" id="3.30.559.30">
    <property type="entry name" value="Nonribosomal peptide synthetase, condensation domain"/>
    <property type="match status" value="3"/>
</dbReference>
<dbReference type="InterPro" id="IPR044894">
    <property type="entry name" value="TubC_N_sf"/>
</dbReference>
<dbReference type="Pfam" id="PF00668">
    <property type="entry name" value="Condensation"/>
    <property type="match status" value="3"/>
</dbReference>
<feature type="domain" description="Carrier" evidence="6">
    <location>
        <begin position="2137"/>
        <end position="2212"/>
    </location>
</feature>
<protein>
    <submittedName>
        <fullName evidence="7">Amino acid adenylation domain-containing protein</fullName>
    </submittedName>
</protein>
<dbReference type="FunFam" id="3.30.559.10:FF:000012">
    <property type="entry name" value="Non-ribosomal peptide synthetase"/>
    <property type="match status" value="1"/>
</dbReference>
<dbReference type="InterPro" id="IPR020845">
    <property type="entry name" value="AMP-binding_CS"/>
</dbReference>
<dbReference type="SUPFAM" id="SSF56801">
    <property type="entry name" value="Acetyl-CoA synthetase-like"/>
    <property type="match status" value="3"/>
</dbReference>
<dbReference type="PROSITE" id="PS00012">
    <property type="entry name" value="PHOSPHOPANTETHEINE"/>
    <property type="match status" value="3"/>
</dbReference>
<dbReference type="InterPro" id="IPR020802">
    <property type="entry name" value="TesA-like"/>
</dbReference>
<dbReference type="GO" id="GO:0005829">
    <property type="term" value="C:cytosol"/>
    <property type="evidence" value="ECO:0007669"/>
    <property type="project" value="TreeGrafter"/>
</dbReference>
<dbReference type="GO" id="GO:0044550">
    <property type="term" value="P:secondary metabolite biosynthetic process"/>
    <property type="evidence" value="ECO:0007669"/>
    <property type="project" value="TreeGrafter"/>
</dbReference>
<evidence type="ECO:0000256" key="5">
    <source>
        <dbReference type="SAM" id="MobiDB-lite"/>
    </source>
</evidence>
<dbReference type="FunFam" id="3.30.300.30:FF:000015">
    <property type="entry name" value="Nonribosomal peptide synthase SidD"/>
    <property type="match status" value="2"/>
</dbReference>
<dbReference type="InterPro" id="IPR045851">
    <property type="entry name" value="AMP-bd_C_sf"/>
</dbReference>
<sequence length="3563" mass="396616">MSIHDSAISLLAELKDIGCRVWVEDGELRVRAPKAGITEELKEQLKANREEILAHLDSLQAQDTRLADGIPVLPPGSPLVMSHAQQRLWFLAQLEGASVTYNMPAALKLSGPLDVTILRRTFRTLLERHQTLRLCFPTVDGEGAVREIPIYDPLTVTDFSHLPEAQQQTEIQQQLQTHATRPFDLAEGKLLRLHLFILNSREHVLLFDMHHIISDGWSMGVLVREWVEIYSALLQGRSPDLVPLPIQYSDYAAWQRDWLQGDVLQRQLDYWTEQLAGVPELLALPTDFPRPAMQNYRGNHLQTRIVPELTKHLDEFGRQQSSTLFMVLLAAFNMLLARYSGQDDVCVGSPIANRTHPDTENLIGFFVNTLVLRTRLNPNQSFRELLQQVRQTCLEAYAHQDIPFETLVEQRSPTRTLSHSPLFQVMLALQNNDPVEMELPELTMTALEQDYPIAKFDLTLNIEEQDGQLHCIWEYATSLFTEDTIRRMGRHFEVLLRGIVENPELLISQLPLLTEAERHRILVEWNDTGAPYPQEQCVHELFEEQAAKTPDAVAVVFEDEEVSYGELNERANRLAHRLRGLDVGPEVLVGLFLERSVEMVVGILAILKAGGAYVPLDPEYPQERLAFMAEDADLKVLLCHGATKERAPECAAYILDMDAEAAAIAGESPANPAWLAGPGNLAYVIYTSGSTGKPKGVCVEHGNVVRLFRATGEVYHFDASDVWTMFHSHAFDFSVWEIWGALLYGGTLVVVPYMTTRTPALFYELLIEKGVTVLNQTPSAFYQLIQHEETLSPNSDKSLALRWVIFGGEALNPTKLEPWFERHGDKEPTLINMYGITETTVHVTWHSLESGEAEDASSNIGIPIPDLRAYILDSWQQPVPIGIAGELYVGGAGVARGYLNRPDLTAERFTPDPFSIDTVGDGAGARLYRTGDLCRWLPDGNIEYLGRIDTQVKIRGFRIESGEVENALLAHPDVREAVVDARGEEDKRLVSWIVTDSDDHSALRDSLWTHLHDGLPDWMVPAGFVFVEALPLTPSGKVDHKALPDPDANEFDAGEKYVAPRTSTEKALAEVFADVLGHEIVGIHDNFFRLGGDSILSIRIIAKARQAGYALSVQDIFRSPTVAQLARGLEGKSGQLDFEPISTPFSLIAESDRVHLPTDVEDAYPLSALQAGMLFHSQYETDSTVYHNVNSYYLRAHYDERALEDAVRHLGESHPILRASFHFRDLNEPLQCVHYQVQIPFVVQDISHLSSDEQEVVIDEWIAAEKRQKFVWECAPLLRISIHRRGNDTFNLTLTEHHAILDGWSVASLITELLQDYLRRIDDLPTLESVPLSLQYRDFIALEREAIASETTQAFWQQQIEGMSFAHMPRLPETHRTVGTGNRYEVSVPPALSGAIKQLAETLEVPIKTILLAAHLRVIGLFSGQTDVVTGLVSNGRPEGEDGEKIIGLFLNTLPFRLQLGPDESWTQLIRSTFQKEQAILAHRRYPLSEMQKTRQGKSLFETAFNFVHFHVYREITEVDRVKALGFKGFEQTNFALTGNFSLDLGTGDVQIDLNYDPDELGLNQIESMAHCYLQVFAMMTEQPATVFGNSPLLHPDEIEQLRSWNETEAPYPTDKCVHELFEEQAAKTPDAVAVVFENEEISYGELNARANRLAHRLRKLGIGPEVLVGLFVERSVEMVAGLLAILKAGGAYVPLDPEYPVERLAFMAEDADLKVLLCHGATRERLPECAARILDMDAEAEAIAGESFGNPAQLAGPDNLAYVIYTSGSTGKPKGVMVEHKSVGNLIAWHCENFAITPEDRCTQVASLSFDAAVWEIWPVLITGGALYVVPSRRIIAADASAIKDWMLSREITVGFLPTPLAQTVVSEKWPISGQLRFLLTGGDQFKFPISGDLPFQVINNYGPTENTVVTTSGVIEPETSLPPIGRPISNTRTYILNERMSPVPIGVAGELHIGGAGVARGYLNRPDLTFDKFIPDPFSDEPEARLYRTGDLCRWLPDGNIEFLGRIDTQVKIRGFRIECGEVENALLSHPDVREAVVDARGEGAEKQLVAWVVGTDDTVRATDVGATGRSPVQGGRSPVRDELRTYLRGMLPDWMVPSAFVFVDTLPLTPSGKIDRRALSAPEASDSPGTEYIPPISPTEELLAQLWAVVLKRESIGRFDNFFDLGGHSLLATQLISRIRDGFDVELPVRTVFEHPELSALAEAISSSRQGMPGPSARDGNKQTLPPIEPQPVDAPKALSFAQQRLWFLERFETDGTAAYNIPAALRLEGALDIHALQSSLHWMVERHESLRMAFPEQGGEAGVVVLSAADFEFPIHDLCHLSSVESDLQQRIDEHAARPFDLARGPLFRAEILRLAEEAPEKDKQAEDGQAVHVLLINMHHIISDGWSMGVFVREWRLAYIALAGGHRPTLAPLPIQYGDYANWQRQWLQGGILERQSDYWREALEGSPERLELPTDYPRPAQQSYRGAHHLQVLPLDVTAAIKDLSRTQGVTLFMTLLAAFDVLLARYSGQDDICVGSPIANRTHTHTENLIGFFVNTLVLRTRLNPEQGFRDLLQQVRQTCLGAYAHQDIPFETLVEQLNPARSLSHSPLFQVMLVLQNNAQAEMEWPGLTITGLEQDYPIAKFDLTLDIVEQDGRLYCAWEYATLLFTENTIRRMGEHFEVLLRGIVAEPETPVAQLPLLTEAERRQVLVEWNDTKAPYPQDKCVHELFEAQAAKTPDAVAVIFEDKEISYGELNARANRLAHRLRKLGVGPEVLVGLFVARSADMVVGLLAILKAGGAYVPLDPEYPVDRLAFMAGDADLKVLLCHGATKERLPECAARILELDGKAQVIAGENSENPERLAGPNNLAYVIYTSGSTGKPKGVCIEHRNVVNLIAWHGENFSITSEDHCTQIASLSFDAAVWEIWPVLAKGATLYVVPPRTITSDPSSIKDWIIYHGITKCFLPTPLAQAIISENWHSSAALRFLLTGGDQFRSPIPAQLPFQVVNNYGPTENTVVTTSGIVEPGRPLPPIGDPISNTRCYILDPHMNLVPTGVGGELYIGGAGVVRGYLNRPDLTVEKFIPDPFSDDLDARLYRTGDLCRWLPDGNIEFLGRMDTQVKIRGFRIECGEVENALLSHPDVREAVVDAHGEGEDKQLVAWVGVAHGNDLDDVGATGRSPLRDELRTHLRGMLPDWMVPSVFVFLDTLPLTPSGKIDRRALPDPGGDGFISSHEYTAPRNPTEEMLCGIFAETLGVPRAGIHDDFFDLGGHSLLVVRVLSSIRKKFQVEIPLRALFQHPTPQGLAGTIRAREEWKPTILLPLKSGASGVAPLFCVHPVGGGAFCYRELADSLGAGRSVYGIQAVGFEGEAEPLTDVEAMAARYVAEITARWPKGPYNLYGWSLGGVIAFEMARQLRAADREIELLVLADTVCPHPDEKQEEPEDEEILLHLLAEAGEVEPAFFHEIQNAAPADRQTLLRQRLAKGSNSLDPGDVDRFVRIFRANLEGLSAYRPFPWEGKIVFLSARERIGGGEESLESGWRRFAWEIAHHTVSGNHFTMHRQPNVQEITKILDPLRL</sequence>
<evidence type="ECO:0000313" key="7">
    <source>
        <dbReference type="EMBL" id="VFJ54372.1"/>
    </source>
</evidence>
<evidence type="ECO:0000256" key="4">
    <source>
        <dbReference type="ARBA" id="ARBA00022598"/>
    </source>
</evidence>
<dbReference type="GO" id="GO:0072330">
    <property type="term" value="P:monocarboxylic acid biosynthetic process"/>
    <property type="evidence" value="ECO:0007669"/>
    <property type="project" value="UniProtKB-ARBA"/>
</dbReference>
<dbReference type="EMBL" id="CAADFD010000018">
    <property type="protein sequence ID" value="VFJ54372.1"/>
    <property type="molecule type" value="Genomic_DNA"/>
</dbReference>
<dbReference type="Gene3D" id="1.10.1200.10">
    <property type="entry name" value="ACP-like"/>
    <property type="match status" value="3"/>
</dbReference>
<dbReference type="GO" id="GO:0016874">
    <property type="term" value="F:ligase activity"/>
    <property type="evidence" value="ECO:0007669"/>
    <property type="project" value="UniProtKB-KW"/>
</dbReference>
<dbReference type="GO" id="GO:0031177">
    <property type="term" value="F:phosphopantetheine binding"/>
    <property type="evidence" value="ECO:0007669"/>
    <property type="project" value="InterPro"/>
</dbReference>
<dbReference type="InterPro" id="IPR041464">
    <property type="entry name" value="TubC_N"/>
</dbReference>
<evidence type="ECO:0000256" key="2">
    <source>
        <dbReference type="ARBA" id="ARBA00022450"/>
    </source>
</evidence>
<dbReference type="PANTHER" id="PTHR45527:SF14">
    <property type="entry name" value="PLIPASTATIN SYNTHASE SUBUNIT B"/>
    <property type="match status" value="1"/>
</dbReference>
<dbReference type="Pfam" id="PF13193">
    <property type="entry name" value="AMP-binding_C"/>
    <property type="match status" value="3"/>
</dbReference>
<dbReference type="SUPFAM" id="SSF53474">
    <property type="entry name" value="alpha/beta-Hydrolases"/>
    <property type="match status" value="1"/>
</dbReference>
<evidence type="ECO:0000259" key="6">
    <source>
        <dbReference type="PROSITE" id="PS50075"/>
    </source>
</evidence>
<dbReference type="PROSITE" id="PS00455">
    <property type="entry name" value="AMP_BINDING"/>
    <property type="match status" value="3"/>
</dbReference>
<dbReference type="FunFam" id="1.10.1200.10:FF:000005">
    <property type="entry name" value="Nonribosomal peptide synthetase 1"/>
    <property type="match status" value="2"/>
</dbReference>
<dbReference type="Pfam" id="PF18563">
    <property type="entry name" value="TubC_N"/>
    <property type="match status" value="1"/>
</dbReference>
<evidence type="ECO:0000256" key="1">
    <source>
        <dbReference type="ARBA" id="ARBA00001957"/>
    </source>
</evidence>
<dbReference type="InterPro" id="IPR001242">
    <property type="entry name" value="Condensation_dom"/>
</dbReference>
<keyword evidence="4" id="KW-0436">Ligase</keyword>
<dbReference type="InterPro" id="IPR010071">
    <property type="entry name" value="AA_adenyl_dom"/>
</dbReference>
<dbReference type="FunFam" id="3.40.50.980:FF:000001">
    <property type="entry name" value="Non-ribosomal peptide synthetase"/>
    <property type="match status" value="3"/>
</dbReference>
<dbReference type="InterPro" id="IPR006162">
    <property type="entry name" value="Ppantetheine_attach_site"/>
</dbReference>
<dbReference type="Gene3D" id="3.40.50.1820">
    <property type="entry name" value="alpha/beta hydrolase"/>
    <property type="match status" value="1"/>
</dbReference>
<dbReference type="Pfam" id="PF00975">
    <property type="entry name" value="Thioesterase"/>
    <property type="match status" value="1"/>
</dbReference>
<feature type="domain" description="Carrier" evidence="6">
    <location>
        <begin position="1059"/>
        <end position="1133"/>
    </location>
</feature>
<name>A0A450SL54_9GAMM</name>
<dbReference type="SMART" id="SM00824">
    <property type="entry name" value="PKS_TE"/>
    <property type="match status" value="1"/>
</dbReference>
<feature type="region of interest" description="Disordered" evidence="5">
    <location>
        <begin position="2210"/>
        <end position="2237"/>
    </location>
</feature>
<dbReference type="Gene3D" id="1.10.10.1830">
    <property type="entry name" value="Non-ribosomal peptide synthase, adenylation domain"/>
    <property type="match status" value="1"/>
</dbReference>
<organism evidence="7">
    <name type="scientific">Candidatus Kentrum sp. FW</name>
    <dbReference type="NCBI Taxonomy" id="2126338"/>
    <lineage>
        <taxon>Bacteria</taxon>
        <taxon>Pseudomonadati</taxon>
        <taxon>Pseudomonadota</taxon>
        <taxon>Gammaproteobacteria</taxon>
        <taxon>Candidatus Kentrum</taxon>
    </lineage>
</organism>
<dbReference type="NCBIfam" id="TIGR01733">
    <property type="entry name" value="AA-adenyl-dom"/>
    <property type="match status" value="3"/>
</dbReference>
<accession>A0A450SL54</accession>
<dbReference type="Gene3D" id="3.40.50.980">
    <property type="match status" value="4"/>
</dbReference>
<dbReference type="InterPro" id="IPR042099">
    <property type="entry name" value="ANL_N_sf"/>
</dbReference>
<dbReference type="FunFam" id="3.40.50.980:FF:000002">
    <property type="entry name" value="Enterobactin synthetase component F"/>
    <property type="match status" value="1"/>
</dbReference>
<keyword evidence="3" id="KW-0597">Phosphoprotein</keyword>
<dbReference type="InterPro" id="IPR020806">
    <property type="entry name" value="PKS_PP-bd"/>
</dbReference>
<dbReference type="FunFam" id="3.30.559.30:FF:000001">
    <property type="entry name" value="Non-ribosomal peptide synthetase"/>
    <property type="match status" value="1"/>
</dbReference>
<gene>
    <name evidence="7" type="ORF">BECKFW1821B_GA0114236_10186</name>
</gene>
<dbReference type="InterPro" id="IPR023213">
    <property type="entry name" value="CAT-like_dom_sf"/>
</dbReference>
<dbReference type="CDD" id="cd19531">
    <property type="entry name" value="LCL_NRPS-like"/>
    <property type="match status" value="2"/>
</dbReference>
<dbReference type="Pfam" id="PF00501">
    <property type="entry name" value="AMP-binding"/>
    <property type="match status" value="3"/>
</dbReference>
<dbReference type="GO" id="GO:0043041">
    <property type="term" value="P:amino acid activation for nonribosomal peptide biosynthetic process"/>
    <property type="evidence" value="ECO:0007669"/>
    <property type="project" value="TreeGrafter"/>
</dbReference>
<evidence type="ECO:0000256" key="3">
    <source>
        <dbReference type="ARBA" id="ARBA00022553"/>
    </source>
</evidence>
<dbReference type="Gene3D" id="3.30.300.30">
    <property type="match status" value="3"/>
</dbReference>
<dbReference type="InterPro" id="IPR000873">
    <property type="entry name" value="AMP-dep_synth/lig_dom"/>
</dbReference>
<proteinExistence type="predicted"/>
<dbReference type="SUPFAM" id="SSF47336">
    <property type="entry name" value="ACP-like"/>
    <property type="match status" value="3"/>
</dbReference>
<dbReference type="InterPro" id="IPR029058">
    <property type="entry name" value="AB_hydrolase_fold"/>
</dbReference>